<dbReference type="PANTHER" id="PTHR46797:SF1">
    <property type="entry name" value="METHYLPHOSPHONATE SYNTHASE"/>
    <property type="match status" value="1"/>
</dbReference>
<organism evidence="3 4">
    <name type="scientific">Micromonospora marina</name>
    <dbReference type="NCBI Taxonomy" id="307120"/>
    <lineage>
        <taxon>Bacteria</taxon>
        <taxon>Bacillati</taxon>
        <taxon>Actinomycetota</taxon>
        <taxon>Actinomycetes</taxon>
        <taxon>Micromonosporales</taxon>
        <taxon>Micromonosporaceae</taxon>
        <taxon>Micromonospora</taxon>
    </lineage>
</organism>
<dbReference type="GO" id="GO:0003700">
    <property type="term" value="F:DNA-binding transcription factor activity"/>
    <property type="evidence" value="ECO:0007669"/>
    <property type="project" value="TreeGrafter"/>
</dbReference>
<gene>
    <name evidence="3" type="ORF">GA0070215_123120</name>
</gene>
<proteinExistence type="predicted"/>
<dbReference type="InterPro" id="IPR050807">
    <property type="entry name" value="TransReg_Diox_bact_type"/>
</dbReference>
<feature type="domain" description="HTH cro/C1-type" evidence="2">
    <location>
        <begin position="12"/>
        <end position="66"/>
    </location>
</feature>
<dbReference type="Gene3D" id="1.10.260.40">
    <property type="entry name" value="lambda repressor-like DNA-binding domains"/>
    <property type="match status" value="1"/>
</dbReference>
<evidence type="ECO:0000259" key="2">
    <source>
        <dbReference type="PROSITE" id="PS50943"/>
    </source>
</evidence>
<dbReference type="InterPro" id="IPR010982">
    <property type="entry name" value="Lambda_DNA-bd_dom_sf"/>
</dbReference>
<sequence length="213" mass="22782">MSLLRRVIGGVLRRIRLRQGRTLREVAQAAGVSLPYLSEVERGRKEASSEVLAAICRALGIHLADLLEEARDELRRERPAPVGPGVSAARFDRVPTARTGPHLRVGPPRLSVARRPAVSPRPSVSRRPAVSLRPHVARRPVTATPLLGGALRPVSAGPAPLGPALDAATPIGFAGGIRIWPAPSAPTVRPRPRTSVTVARRRARAGRRRPIAA</sequence>
<dbReference type="Proteomes" id="UP000198551">
    <property type="component" value="Unassembled WGS sequence"/>
</dbReference>
<dbReference type="InterPro" id="IPR001387">
    <property type="entry name" value="Cro/C1-type_HTH"/>
</dbReference>
<dbReference type="GO" id="GO:0003677">
    <property type="term" value="F:DNA binding"/>
    <property type="evidence" value="ECO:0007669"/>
    <property type="project" value="UniProtKB-KW"/>
</dbReference>
<keyword evidence="4" id="KW-1185">Reference proteome</keyword>
<evidence type="ECO:0000313" key="4">
    <source>
        <dbReference type="Proteomes" id="UP000198551"/>
    </source>
</evidence>
<dbReference type="AlphaFoldDB" id="A0A1C5A3P2"/>
<keyword evidence="1" id="KW-0238">DNA-binding</keyword>
<evidence type="ECO:0000256" key="1">
    <source>
        <dbReference type="ARBA" id="ARBA00023125"/>
    </source>
</evidence>
<reference evidence="4" key="1">
    <citation type="submission" date="2016-06" db="EMBL/GenBank/DDBJ databases">
        <authorList>
            <person name="Varghese N."/>
        </authorList>
    </citation>
    <scope>NUCLEOTIDE SEQUENCE [LARGE SCALE GENOMIC DNA]</scope>
    <source>
        <strain evidence="4">DSM 45555</strain>
    </source>
</reference>
<dbReference type="PANTHER" id="PTHR46797">
    <property type="entry name" value="HTH-TYPE TRANSCRIPTIONAL REGULATOR"/>
    <property type="match status" value="1"/>
</dbReference>
<name>A0A1C5A3P2_9ACTN</name>
<dbReference type="EMBL" id="FMCV01000023">
    <property type="protein sequence ID" value="SCF39820.1"/>
    <property type="molecule type" value="Genomic_DNA"/>
</dbReference>
<dbReference type="RefSeq" id="WP_091049660.1">
    <property type="nucleotide sequence ID" value="NZ_FMCV01000023.1"/>
</dbReference>
<protein>
    <submittedName>
        <fullName evidence="3">Helix-turn-helix</fullName>
    </submittedName>
</protein>
<accession>A0A1C5A3P2</accession>
<evidence type="ECO:0000313" key="3">
    <source>
        <dbReference type="EMBL" id="SCF39820.1"/>
    </source>
</evidence>
<dbReference type="GO" id="GO:0005829">
    <property type="term" value="C:cytosol"/>
    <property type="evidence" value="ECO:0007669"/>
    <property type="project" value="TreeGrafter"/>
</dbReference>
<dbReference type="SUPFAM" id="SSF47413">
    <property type="entry name" value="lambda repressor-like DNA-binding domains"/>
    <property type="match status" value="1"/>
</dbReference>
<dbReference type="SMART" id="SM00530">
    <property type="entry name" value="HTH_XRE"/>
    <property type="match status" value="1"/>
</dbReference>
<dbReference type="PROSITE" id="PS50943">
    <property type="entry name" value="HTH_CROC1"/>
    <property type="match status" value="1"/>
</dbReference>
<dbReference type="CDD" id="cd00093">
    <property type="entry name" value="HTH_XRE"/>
    <property type="match status" value="1"/>
</dbReference>
<dbReference type="Pfam" id="PF01381">
    <property type="entry name" value="HTH_3"/>
    <property type="match status" value="1"/>
</dbReference>